<evidence type="ECO:0000259" key="5">
    <source>
        <dbReference type="Pfam" id="PF13490"/>
    </source>
</evidence>
<feature type="compositionally biased region" description="Basic and acidic residues" evidence="3">
    <location>
        <begin position="386"/>
        <end position="403"/>
    </location>
</feature>
<evidence type="ECO:0000256" key="4">
    <source>
        <dbReference type="SAM" id="Phobius"/>
    </source>
</evidence>
<dbReference type="Proteomes" id="UP000367750">
    <property type="component" value="Unassembled WGS sequence"/>
</dbReference>
<feature type="compositionally biased region" description="Low complexity" evidence="3">
    <location>
        <begin position="274"/>
        <end position="286"/>
    </location>
</feature>
<evidence type="ECO:0000256" key="3">
    <source>
        <dbReference type="SAM" id="MobiDB-lite"/>
    </source>
</evidence>
<keyword evidence="4" id="KW-0812">Transmembrane</keyword>
<dbReference type="RefSeq" id="WP_150456973.1">
    <property type="nucleotide sequence ID" value="NZ_VYKK01000004.1"/>
</dbReference>
<evidence type="ECO:0000256" key="2">
    <source>
        <dbReference type="ARBA" id="ARBA00024438"/>
    </source>
</evidence>
<evidence type="ECO:0000256" key="1">
    <source>
        <dbReference type="ARBA" id="ARBA00024353"/>
    </source>
</evidence>
<dbReference type="Gene3D" id="1.10.10.1320">
    <property type="entry name" value="Anti-sigma factor, zinc-finger domain"/>
    <property type="match status" value="1"/>
</dbReference>
<feature type="compositionally biased region" description="Low complexity" evidence="3">
    <location>
        <begin position="409"/>
        <end position="422"/>
    </location>
</feature>
<comment type="caution">
    <text evidence="6">The sequence shown here is derived from an EMBL/GenBank/DDBJ whole genome shotgun (WGS) entry which is preliminary data.</text>
</comment>
<sequence>MSCAEVREWMHRYVDHDLSREEAAELFRHIDGCPDCAEEFTQLKLLSMELERLPEVRPPFSLVDAILPRLDEIDRAAAGEPSPVVPPAGLSGAKDAQNEMTRRSGDRSRRRGGMGMGGRFGIGAAAAALILGIAIFNMPKELPDAQVENSLLSVQDTGTKDAAAPSAAAASPDAEANSGQGAAVPEGEPDGAAATAAQAPDQANAASSANALGQEAAPSEAAPATGQTGGEDRDAAAAKQPADRKQPSAKAPATDASGSDVRKDLRQGTQQKKAAAPSSAPSSDPGAADHDSLQMSIMAEPEERSAGGGSAGIMGLAPAEAADSSWTSPDGLYTARLENGRLNFYSIPEQGSYREGQRLNSVALAGEWVSGGWSADGKTFVYTVRSGEEERTEQYRPAVRAEPEPTPAPSAGAEGTGASSAP</sequence>
<evidence type="ECO:0000313" key="6">
    <source>
        <dbReference type="EMBL" id="KAA9007684.1"/>
    </source>
</evidence>
<protein>
    <recommendedName>
        <fullName evidence="2">Anti-sigma-W factor RsiW</fullName>
    </recommendedName>
</protein>
<feature type="compositionally biased region" description="Low complexity" evidence="3">
    <location>
        <begin position="162"/>
        <end position="174"/>
    </location>
</feature>
<feature type="compositionally biased region" description="Basic and acidic residues" evidence="3">
    <location>
        <begin position="96"/>
        <end position="107"/>
    </location>
</feature>
<dbReference type="InterPro" id="IPR027383">
    <property type="entry name" value="Znf_put"/>
</dbReference>
<keyword evidence="4" id="KW-1133">Transmembrane helix</keyword>
<keyword evidence="7" id="KW-1185">Reference proteome</keyword>
<comment type="similarity">
    <text evidence="1">Belongs to the zinc-associated anti-sigma factor (ZAS) superfamily. Anti-sigma-W factor family.</text>
</comment>
<reference evidence="6 7" key="1">
    <citation type="submission" date="2019-09" db="EMBL/GenBank/DDBJ databases">
        <title>Bacillus ochoae sp. nov., Paenibacillus whitsoniae sp. nov., Paenibacillus spiritus sp. nov. Isolated from the Mars Exploration Rover during spacecraft assembly.</title>
        <authorList>
            <person name="Seuylemezian A."/>
            <person name="Vaishampayan P."/>
        </authorList>
    </citation>
    <scope>NUCLEOTIDE SEQUENCE [LARGE SCALE GENOMIC DNA]</scope>
    <source>
        <strain evidence="6 7">MER_111</strain>
    </source>
</reference>
<feature type="region of interest" description="Disordered" evidence="3">
    <location>
        <begin position="77"/>
        <end position="115"/>
    </location>
</feature>
<dbReference type="Pfam" id="PF13490">
    <property type="entry name" value="zf-HC2"/>
    <property type="match status" value="1"/>
</dbReference>
<organism evidence="6 7">
    <name type="scientific">Paenibacillus spiritus</name>
    <dbReference type="NCBI Taxonomy" id="2496557"/>
    <lineage>
        <taxon>Bacteria</taxon>
        <taxon>Bacillati</taxon>
        <taxon>Bacillota</taxon>
        <taxon>Bacilli</taxon>
        <taxon>Bacillales</taxon>
        <taxon>Paenibacillaceae</taxon>
        <taxon>Paenibacillus</taxon>
    </lineage>
</organism>
<feature type="region of interest" description="Disordered" evidence="3">
    <location>
        <begin position="162"/>
        <end position="315"/>
    </location>
</feature>
<feature type="domain" description="Putative zinc-finger" evidence="5">
    <location>
        <begin position="3"/>
        <end position="37"/>
    </location>
</feature>
<keyword evidence="4" id="KW-0472">Membrane</keyword>
<feature type="region of interest" description="Disordered" evidence="3">
    <location>
        <begin position="385"/>
        <end position="422"/>
    </location>
</feature>
<accession>A0A5J5GJJ8</accession>
<evidence type="ECO:0000313" key="7">
    <source>
        <dbReference type="Proteomes" id="UP000367750"/>
    </source>
</evidence>
<proteinExistence type="inferred from homology"/>
<feature type="transmembrane region" description="Helical" evidence="4">
    <location>
        <begin position="117"/>
        <end position="136"/>
    </location>
</feature>
<dbReference type="OrthoDB" id="2381690at2"/>
<feature type="compositionally biased region" description="Low complexity" evidence="3">
    <location>
        <begin position="190"/>
        <end position="211"/>
    </location>
</feature>
<gene>
    <name evidence="6" type="ORF">F4V43_04165</name>
</gene>
<dbReference type="InterPro" id="IPR041916">
    <property type="entry name" value="Anti_sigma_zinc_sf"/>
</dbReference>
<name>A0A5J5GJJ8_9BACL</name>
<dbReference type="AlphaFoldDB" id="A0A5J5GJJ8"/>
<dbReference type="EMBL" id="VYKK01000004">
    <property type="protein sequence ID" value="KAA9007684.1"/>
    <property type="molecule type" value="Genomic_DNA"/>
</dbReference>
<feature type="compositionally biased region" description="Basic and acidic residues" evidence="3">
    <location>
        <begin position="230"/>
        <end position="246"/>
    </location>
</feature>